<dbReference type="EMBL" id="RBNJ01004598">
    <property type="protein sequence ID" value="RUS29856.1"/>
    <property type="molecule type" value="Genomic_DNA"/>
</dbReference>
<accession>A0A433QJB2</accession>
<dbReference type="Proteomes" id="UP000274822">
    <property type="component" value="Unassembled WGS sequence"/>
</dbReference>
<keyword evidence="2" id="KW-1185">Reference proteome</keyword>
<dbReference type="AlphaFoldDB" id="A0A433QJB2"/>
<protein>
    <submittedName>
        <fullName evidence="1">Uncharacterized protein</fullName>
    </submittedName>
</protein>
<sequence>MIRQNNRLGLGSAYLKGKCNFSGEIKSRDIVIKGSVRHTISKGRKGLPQIPRPGPVLGGRLSHERGSAPQRRIIRHFTYSTMKLKSEPPSVYTK</sequence>
<proteinExistence type="predicted"/>
<gene>
    <name evidence="1" type="ORF">BC938DRAFT_480142</name>
</gene>
<reference evidence="1 2" key="1">
    <citation type="journal article" date="2018" name="New Phytol.">
        <title>Phylogenomics of Endogonaceae and evolution of mycorrhizas within Mucoromycota.</title>
        <authorList>
            <person name="Chang Y."/>
            <person name="Desiro A."/>
            <person name="Na H."/>
            <person name="Sandor L."/>
            <person name="Lipzen A."/>
            <person name="Clum A."/>
            <person name="Barry K."/>
            <person name="Grigoriev I.V."/>
            <person name="Martin F.M."/>
            <person name="Stajich J.E."/>
            <person name="Smith M.E."/>
            <person name="Bonito G."/>
            <person name="Spatafora J.W."/>
        </authorList>
    </citation>
    <scope>NUCLEOTIDE SEQUENCE [LARGE SCALE GENOMIC DNA]</scope>
    <source>
        <strain evidence="1 2">AD002</strain>
    </source>
</reference>
<evidence type="ECO:0000313" key="2">
    <source>
        <dbReference type="Proteomes" id="UP000274822"/>
    </source>
</evidence>
<name>A0A433QJB2_9FUNG</name>
<comment type="caution">
    <text evidence="1">The sequence shown here is derived from an EMBL/GenBank/DDBJ whole genome shotgun (WGS) entry which is preliminary data.</text>
</comment>
<organism evidence="1 2">
    <name type="scientific">Jimgerdemannia flammicorona</name>
    <dbReference type="NCBI Taxonomy" id="994334"/>
    <lineage>
        <taxon>Eukaryota</taxon>
        <taxon>Fungi</taxon>
        <taxon>Fungi incertae sedis</taxon>
        <taxon>Mucoromycota</taxon>
        <taxon>Mucoromycotina</taxon>
        <taxon>Endogonomycetes</taxon>
        <taxon>Endogonales</taxon>
        <taxon>Endogonaceae</taxon>
        <taxon>Jimgerdemannia</taxon>
    </lineage>
</organism>
<evidence type="ECO:0000313" key="1">
    <source>
        <dbReference type="EMBL" id="RUS29856.1"/>
    </source>
</evidence>